<proteinExistence type="predicted"/>
<feature type="transmembrane region" description="Helical" evidence="1">
    <location>
        <begin position="6"/>
        <end position="23"/>
    </location>
</feature>
<evidence type="ECO:0000313" key="2">
    <source>
        <dbReference type="EMBL" id="CAG6665133.1"/>
    </source>
</evidence>
<reference evidence="2" key="1">
    <citation type="submission" date="2021-05" db="EMBL/GenBank/DDBJ databases">
        <authorList>
            <person name="Alioto T."/>
            <person name="Alioto T."/>
            <person name="Gomez Garrido J."/>
        </authorList>
    </citation>
    <scope>NUCLEOTIDE SEQUENCE</scope>
</reference>
<keyword evidence="1" id="KW-0472">Membrane</keyword>
<organism evidence="2">
    <name type="scientific">Cacopsylla melanoneura</name>
    <dbReference type="NCBI Taxonomy" id="428564"/>
    <lineage>
        <taxon>Eukaryota</taxon>
        <taxon>Metazoa</taxon>
        <taxon>Ecdysozoa</taxon>
        <taxon>Arthropoda</taxon>
        <taxon>Hexapoda</taxon>
        <taxon>Insecta</taxon>
        <taxon>Pterygota</taxon>
        <taxon>Neoptera</taxon>
        <taxon>Paraneoptera</taxon>
        <taxon>Hemiptera</taxon>
        <taxon>Sternorrhyncha</taxon>
        <taxon>Psylloidea</taxon>
        <taxon>Psyllidae</taxon>
        <taxon>Psyllinae</taxon>
        <taxon>Cacopsylla</taxon>
    </lineage>
</organism>
<keyword evidence="1" id="KW-0812">Transmembrane</keyword>
<accession>A0A8D8WN99</accession>
<dbReference type="EMBL" id="HBUF01209573">
    <property type="protein sequence ID" value="CAG6665133.1"/>
    <property type="molecule type" value="Transcribed_RNA"/>
</dbReference>
<name>A0A8D8WN99_9HEMI</name>
<dbReference type="AlphaFoldDB" id="A0A8D8WN99"/>
<keyword evidence="1" id="KW-1133">Transmembrane helix</keyword>
<sequence>MPATDPFGSSPASVLLFLFFIMIRKPRPTFLRRIVVPELDLVFGPLLRVLGKLLSQPTHGLVQFRVLFTRGPNGFTFSLLQDEIPKFFGATLRSFFTVAGAKVPVAKRHEIVGRLGVRVNFSPIDSGAT</sequence>
<evidence type="ECO:0000256" key="1">
    <source>
        <dbReference type="SAM" id="Phobius"/>
    </source>
</evidence>
<protein>
    <submittedName>
        <fullName evidence="2">Uncharacterized protein</fullName>
    </submittedName>
</protein>